<gene>
    <name evidence="2" type="ORF">CU097_004161</name>
</gene>
<feature type="region of interest" description="Disordered" evidence="1">
    <location>
        <begin position="72"/>
        <end position="110"/>
    </location>
</feature>
<proteinExistence type="predicted"/>
<dbReference type="Proteomes" id="UP000252139">
    <property type="component" value="Unassembled WGS sequence"/>
</dbReference>
<dbReference type="AlphaFoldDB" id="A0A367JCM1"/>
<feature type="region of interest" description="Disordered" evidence="1">
    <location>
        <begin position="1"/>
        <end position="27"/>
    </location>
</feature>
<evidence type="ECO:0000313" key="2">
    <source>
        <dbReference type="EMBL" id="RCH87683.1"/>
    </source>
</evidence>
<reference evidence="2 3" key="1">
    <citation type="journal article" date="2018" name="G3 (Bethesda)">
        <title>Phylogenetic and Phylogenomic Definition of Rhizopus Species.</title>
        <authorList>
            <person name="Gryganskyi A.P."/>
            <person name="Golan J."/>
            <person name="Dolatabadi S."/>
            <person name="Mondo S."/>
            <person name="Robb S."/>
            <person name="Idnurm A."/>
            <person name="Muszewska A."/>
            <person name="Steczkiewicz K."/>
            <person name="Masonjones S."/>
            <person name="Liao H.L."/>
            <person name="Gajdeczka M.T."/>
            <person name="Anike F."/>
            <person name="Vuek A."/>
            <person name="Anishchenko I.M."/>
            <person name="Voigt K."/>
            <person name="de Hoog G.S."/>
            <person name="Smith M.E."/>
            <person name="Heitman J."/>
            <person name="Vilgalys R."/>
            <person name="Stajich J.E."/>
        </authorList>
    </citation>
    <scope>NUCLEOTIDE SEQUENCE [LARGE SCALE GENOMIC DNA]</scope>
    <source>
        <strain evidence="2 3">CBS 357.93</strain>
    </source>
</reference>
<feature type="compositionally biased region" description="Polar residues" evidence="1">
    <location>
        <begin position="7"/>
        <end position="17"/>
    </location>
</feature>
<feature type="compositionally biased region" description="Basic residues" evidence="1">
    <location>
        <begin position="148"/>
        <end position="160"/>
    </location>
</feature>
<dbReference type="EMBL" id="PJQL01001608">
    <property type="protein sequence ID" value="RCH87683.1"/>
    <property type="molecule type" value="Genomic_DNA"/>
</dbReference>
<feature type="compositionally biased region" description="Low complexity" evidence="1">
    <location>
        <begin position="72"/>
        <end position="106"/>
    </location>
</feature>
<feature type="region of interest" description="Disordered" evidence="1">
    <location>
        <begin position="147"/>
        <end position="168"/>
    </location>
</feature>
<evidence type="ECO:0000313" key="3">
    <source>
        <dbReference type="Proteomes" id="UP000252139"/>
    </source>
</evidence>
<sequence>MPHLDASTPSRTSSKSHATPFFNYKDSSPHMTTAASATIVSPTLSSFQCSSIYHPTHELNFTEGAQFAATTNTTTTTTSTTSPSNNTHTNTITTTNTNKNNTQSMTYSPHKEDNVYAPQLTPQSTSSWFQLPKYNLSPKLSDSTCYYNHHHSHNQHKKSPPKQTVHAESISGPNIRNFISFKTIDSMPLESHHSQQAYFSSRAR</sequence>
<evidence type="ECO:0000256" key="1">
    <source>
        <dbReference type="SAM" id="MobiDB-lite"/>
    </source>
</evidence>
<dbReference type="OrthoDB" id="10371397at2759"/>
<accession>A0A367JCM1</accession>
<comment type="caution">
    <text evidence="2">The sequence shown here is derived from an EMBL/GenBank/DDBJ whole genome shotgun (WGS) entry which is preliminary data.</text>
</comment>
<protein>
    <submittedName>
        <fullName evidence="2">Uncharacterized protein</fullName>
    </submittedName>
</protein>
<name>A0A367JCM1_RHIAZ</name>
<organism evidence="2 3">
    <name type="scientific">Rhizopus azygosporus</name>
    <name type="common">Rhizopus microsporus var. azygosporus</name>
    <dbReference type="NCBI Taxonomy" id="86630"/>
    <lineage>
        <taxon>Eukaryota</taxon>
        <taxon>Fungi</taxon>
        <taxon>Fungi incertae sedis</taxon>
        <taxon>Mucoromycota</taxon>
        <taxon>Mucoromycotina</taxon>
        <taxon>Mucoromycetes</taxon>
        <taxon>Mucorales</taxon>
        <taxon>Mucorineae</taxon>
        <taxon>Rhizopodaceae</taxon>
        <taxon>Rhizopus</taxon>
    </lineage>
</organism>
<keyword evidence="3" id="KW-1185">Reference proteome</keyword>